<feature type="binding site" evidence="2">
    <location>
        <position position="91"/>
    </location>
    <ligand>
        <name>prephenate</name>
        <dbReference type="ChEBI" id="CHEBI:29934"/>
    </ligand>
</feature>
<proteinExistence type="predicted"/>
<name>A0A1X7JFE6_9BACL</name>
<protein>
    <recommendedName>
        <fullName evidence="1 3">chorismate mutase</fullName>
        <ecNumber evidence="1 3">5.4.99.5</ecNumber>
    </recommendedName>
</protein>
<dbReference type="STRING" id="1852522.SAMN06295960_1536"/>
<dbReference type="Pfam" id="PF07736">
    <property type="entry name" value="CM_1"/>
    <property type="match status" value="1"/>
</dbReference>
<dbReference type="InterPro" id="IPR008243">
    <property type="entry name" value="Chorismate_mutase_AroH"/>
</dbReference>
<feature type="binding site" evidence="2">
    <location>
        <position position="8"/>
    </location>
    <ligand>
        <name>prephenate</name>
        <dbReference type="ChEBI" id="CHEBI:29934"/>
    </ligand>
</feature>
<dbReference type="PROSITE" id="PS51167">
    <property type="entry name" value="CHORISMATE_MUT_1"/>
    <property type="match status" value="1"/>
</dbReference>
<dbReference type="PIRSF" id="PIRSF005965">
    <property type="entry name" value="Chor_mut_AroH"/>
    <property type="match status" value="1"/>
</dbReference>
<evidence type="ECO:0000256" key="2">
    <source>
        <dbReference type="PIRSR" id="PIRSR005965-1"/>
    </source>
</evidence>
<organism evidence="4 5">
    <name type="scientific">Paenibacillus aquistagni</name>
    <dbReference type="NCBI Taxonomy" id="1852522"/>
    <lineage>
        <taxon>Bacteria</taxon>
        <taxon>Bacillati</taxon>
        <taxon>Bacillota</taxon>
        <taxon>Bacilli</taxon>
        <taxon>Bacillales</taxon>
        <taxon>Paenibacillaceae</taxon>
        <taxon>Paenibacillus</taxon>
    </lineage>
</organism>
<dbReference type="SUPFAM" id="SSF55298">
    <property type="entry name" value="YjgF-like"/>
    <property type="match status" value="1"/>
</dbReference>
<evidence type="ECO:0000256" key="1">
    <source>
        <dbReference type="NCBIfam" id="TIGR01796"/>
    </source>
</evidence>
<evidence type="ECO:0000313" key="5">
    <source>
        <dbReference type="Proteomes" id="UP000193834"/>
    </source>
</evidence>
<dbReference type="PANTHER" id="PTHR21164:SF0">
    <property type="entry name" value="CHORISMATE MUTASE AROH"/>
    <property type="match status" value="1"/>
</dbReference>
<dbReference type="AlphaFoldDB" id="A0A1X7JFE6"/>
<keyword evidence="2 3" id="KW-0028">Amino-acid biosynthesis</keyword>
<sequence>MMLVRGVRGATTVTANDREEILQATTELLHQIVEQNGIEPEFIASIWITVTEDIDAVFPAVAVRSLPGWELVPIMCSVEMPVPGSLPLCVRIMLHVNTTKGQADIQHVYLNEAAKLRPDLVNRKTV</sequence>
<dbReference type="GO" id="GO:0004106">
    <property type="term" value="F:chorismate mutase activity"/>
    <property type="evidence" value="ECO:0007669"/>
    <property type="project" value="UniProtKB-UniRule"/>
</dbReference>
<keyword evidence="5" id="KW-1185">Reference proteome</keyword>
<dbReference type="InterPro" id="IPR035959">
    <property type="entry name" value="RutC-like_sf"/>
</dbReference>
<feature type="binding site" evidence="2">
    <location>
        <position position="109"/>
    </location>
    <ligand>
        <name>prephenate</name>
        <dbReference type="ChEBI" id="CHEBI:29934"/>
    </ligand>
</feature>
<keyword evidence="2 3" id="KW-0057">Aromatic amino acid biosynthesis</keyword>
<dbReference type="GO" id="GO:0046417">
    <property type="term" value="P:chorismate metabolic process"/>
    <property type="evidence" value="ECO:0007669"/>
    <property type="project" value="TreeGrafter"/>
</dbReference>
<reference evidence="4 5" key="1">
    <citation type="submission" date="2017-04" db="EMBL/GenBank/DDBJ databases">
        <authorList>
            <person name="Afonso C.L."/>
            <person name="Miller P.J."/>
            <person name="Scott M.A."/>
            <person name="Spackman E."/>
            <person name="Goraichik I."/>
            <person name="Dimitrov K.M."/>
            <person name="Suarez D.L."/>
            <person name="Swayne D.E."/>
        </authorList>
    </citation>
    <scope>NUCLEOTIDE SEQUENCE [LARGE SCALE GENOMIC DNA]</scope>
    <source>
        <strain evidence="4 5">11</strain>
    </source>
</reference>
<dbReference type="PANTHER" id="PTHR21164">
    <property type="entry name" value="CHORISMATE MUTASE"/>
    <property type="match status" value="1"/>
</dbReference>
<evidence type="ECO:0000256" key="3">
    <source>
        <dbReference type="PROSITE-ProRule" id="PRU00514"/>
    </source>
</evidence>
<dbReference type="UniPathway" id="UPA00120">
    <property type="reaction ID" value="UER00203"/>
</dbReference>
<evidence type="ECO:0000313" key="4">
    <source>
        <dbReference type="EMBL" id="SMG26747.1"/>
    </source>
</evidence>
<dbReference type="Gene3D" id="3.30.1330.40">
    <property type="entry name" value="RutC-like"/>
    <property type="match status" value="1"/>
</dbReference>
<dbReference type="CDD" id="cd02185">
    <property type="entry name" value="AroH"/>
    <property type="match status" value="1"/>
</dbReference>
<dbReference type="GO" id="GO:0009073">
    <property type="term" value="P:aromatic amino acid family biosynthetic process"/>
    <property type="evidence" value="ECO:0007669"/>
    <property type="project" value="UniProtKB-UniRule"/>
</dbReference>
<dbReference type="EC" id="5.4.99.5" evidence="1 3"/>
<dbReference type="Proteomes" id="UP000193834">
    <property type="component" value="Unassembled WGS sequence"/>
</dbReference>
<dbReference type="GO" id="GO:0008652">
    <property type="term" value="P:amino acid biosynthetic process"/>
    <property type="evidence" value="ECO:0007669"/>
    <property type="project" value="UniProtKB-UniRule"/>
</dbReference>
<accession>A0A1X7JFE6</accession>
<dbReference type="EMBL" id="FXAZ01000001">
    <property type="protein sequence ID" value="SMG26747.1"/>
    <property type="molecule type" value="Genomic_DNA"/>
</dbReference>
<dbReference type="NCBIfam" id="TIGR01796">
    <property type="entry name" value="CM_mono_aroH"/>
    <property type="match status" value="1"/>
</dbReference>
<keyword evidence="3" id="KW-0413">Isomerase</keyword>
<gene>
    <name evidence="4" type="ORF">SAMN06295960_1536</name>
</gene>
<comment type="catalytic activity">
    <reaction evidence="3">
        <text>chorismate = prephenate</text>
        <dbReference type="Rhea" id="RHEA:13897"/>
        <dbReference type="ChEBI" id="CHEBI:29748"/>
        <dbReference type="ChEBI" id="CHEBI:29934"/>
        <dbReference type="EC" id="5.4.99.5"/>
    </reaction>
</comment>